<proteinExistence type="predicted"/>
<name>A0ABC8Y6E7_9POAL</name>
<dbReference type="EMBL" id="OZ075126">
    <property type="protein sequence ID" value="CAL4938000.1"/>
    <property type="molecule type" value="Genomic_DNA"/>
</dbReference>
<dbReference type="InterPro" id="IPR011676">
    <property type="entry name" value="DUF1618"/>
</dbReference>
<keyword evidence="3" id="KW-1185">Reference proteome</keyword>
<sequence>MDTTESSSAFMVLTGHLILDELAVRPPKKWTPIHCASKQAHGCGKLGQEVLEGLSIWLSLFDTKNLTASLSIRMSNDAIRSVEADLDIPRGMADAEGSVRIANQELLVLTLFFRRQCCVARAYYLVYDSTDTSLTMIPCLPRDLEATWSLTPVPQRAADGDRMLAVMAQKFWPQPVDRDVLCVCTLPTMANPGSDSNALWQRKTRRFPKLPQPFKSDLMFSLGGKIFWADLSQGLAYCDLRAGGSVVDITFVPLPDVYQVLFAKLPEDTPTEPTNKSRTVGCAGGSIKFIFIDRSSASHGSEMVFVWTLKDLDRQQWEREVFPWRELWDQVGFMDAGFQDVEPAYPSLMPNGDLCLLLPNISLRREGRTVEEDYICRFDMRSKRPLWFGRVHKYHRTRTVILPCNFFVKKNLVRRSTLSR</sequence>
<dbReference type="Proteomes" id="UP001497457">
    <property type="component" value="Chromosome 16b"/>
</dbReference>
<accession>A0ABC8Y6E7</accession>
<dbReference type="AlphaFoldDB" id="A0ABC8Y6E7"/>
<evidence type="ECO:0000259" key="1">
    <source>
        <dbReference type="Pfam" id="PF07762"/>
    </source>
</evidence>
<reference evidence="3" key="1">
    <citation type="submission" date="2024-06" db="EMBL/GenBank/DDBJ databases">
        <authorList>
            <person name="Ryan C."/>
        </authorList>
    </citation>
    <scope>NUCLEOTIDE SEQUENCE [LARGE SCALE GENOMIC DNA]</scope>
</reference>
<dbReference type="PANTHER" id="PTHR33086:SF54">
    <property type="entry name" value="DUF1618 DOMAIN-CONTAINING PROTEIN"/>
    <property type="match status" value="1"/>
</dbReference>
<organism evidence="2 3">
    <name type="scientific">Urochloa decumbens</name>
    <dbReference type="NCBI Taxonomy" id="240449"/>
    <lineage>
        <taxon>Eukaryota</taxon>
        <taxon>Viridiplantae</taxon>
        <taxon>Streptophyta</taxon>
        <taxon>Embryophyta</taxon>
        <taxon>Tracheophyta</taxon>
        <taxon>Spermatophyta</taxon>
        <taxon>Magnoliopsida</taxon>
        <taxon>Liliopsida</taxon>
        <taxon>Poales</taxon>
        <taxon>Poaceae</taxon>
        <taxon>PACMAD clade</taxon>
        <taxon>Panicoideae</taxon>
        <taxon>Panicodae</taxon>
        <taxon>Paniceae</taxon>
        <taxon>Melinidinae</taxon>
        <taxon>Urochloa</taxon>
    </lineage>
</organism>
<feature type="domain" description="DUF1618" evidence="1">
    <location>
        <begin position="228"/>
        <end position="348"/>
    </location>
</feature>
<dbReference type="PANTHER" id="PTHR33086">
    <property type="entry name" value="OS05G0468200 PROTEIN-RELATED"/>
    <property type="match status" value="1"/>
</dbReference>
<dbReference type="Pfam" id="PF07762">
    <property type="entry name" value="DUF1618"/>
    <property type="match status" value="1"/>
</dbReference>
<reference evidence="2 3" key="2">
    <citation type="submission" date="2024-10" db="EMBL/GenBank/DDBJ databases">
        <authorList>
            <person name="Ryan C."/>
        </authorList>
    </citation>
    <scope>NUCLEOTIDE SEQUENCE [LARGE SCALE GENOMIC DNA]</scope>
</reference>
<gene>
    <name evidence="2" type="ORF">URODEC1_LOCUS30922</name>
</gene>
<protein>
    <recommendedName>
        <fullName evidence="1">DUF1618 domain-containing protein</fullName>
    </recommendedName>
</protein>
<evidence type="ECO:0000313" key="2">
    <source>
        <dbReference type="EMBL" id="CAL4938000.1"/>
    </source>
</evidence>
<evidence type="ECO:0000313" key="3">
    <source>
        <dbReference type="Proteomes" id="UP001497457"/>
    </source>
</evidence>